<gene>
    <name evidence="2" type="ORF">ASNO1_42410</name>
</gene>
<sequence>MSQSPPRLPPDEATFLEQPSLSASIYCDGRVDEVIQTVMLPFRQWAQTHHPRTRLWLMRYLRGGEHLKVRLHGPPHSLAEARRELAARVAETFASWSPPVPDERRRQNNQAPPLDPEDEDGVLKPDLTLHWTRYQHRPEQQGPLPLAATPGFASGYVACMVAATRTLFDHVARPSGTASRGTLLIRLIAEALTGLEWSPQEERAALLFHRDWLVSGTPHPAQVQEALAQRCQADEATLRRLEAFNTDRHANRAAPRELPLFAWAVAAHLDMARCTALASRRGPPVLSGDRELFATLARVQHNAANVLGLSLGNELHVIQLFAESLASVNDSTTRTRSAPPSAPTTETPI</sequence>
<protein>
    <recommendedName>
        <fullName evidence="4">Thiopeptide-type bacteriocin biosynthesis domain-containing protein</fullName>
    </recommendedName>
</protein>
<evidence type="ECO:0000313" key="3">
    <source>
        <dbReference type="Proteomes" id="UP001342631"/>
    </source>
</evidence>
<feature type="compositionally biased region" description="Low complexity" evidence="1">
    <location>
        <begin position="331"/>
        <end position="349"/>
    </location>
</feature>
<feature type="region of interest" description="Disordered" evidence="1">
    <location>
        <begin position="96"/>
        <end position="122"/>
    </location>
</feature>
<name>A0ABQ6QVD0_9BACT</name>
<dbReference type="EMBL" id="BTTX01000004">
    <property type="protein sequence ID" value="GMU07988.1"/>
    <property type="molecule type" value="Genomic_DNA"/>
</dbReference>
<proteinExistence type="predicted"/>
<comment type="caution">
    <text evidence="2">The sequence shown here is derived from an EMBL/GenBank/DDBJ whole genome shotgun (WGS) entry which is preliminary data.</text>
</comment>
<evidence type="ECO:0000256" key="1">
    <source>
        <dbReference type="SAM" id="MobiDB-lite"/>
    </source>
</evidence>
<accession>A0ABQ6QVD0</accession>
<evidence type="ECO:0008006" key="4">
    <source>
        <dbReference type="Google" id="ProtNLM"/>
    </source>
</evidence>
<dbReference type="RefSeq" id="WP_338278818.1">
    <property type="nucleotide sequence ID" value="NZ_BTTX01000004.1"/>
</dbReference>
<dbReference type="Proteomes" id="UP001342631">
    <property type="component" value="Unassembled WGS sequence"/>
</dbReference>
<keyword evidence="3" id="KW-1185">Reference proteome</keyword>
<organism evidence="2 3">
    <name type="scientific">Corallococcus caeni</name>
    <dbReference type="NCBI Taxonomy" id="3082388"/>
    <lineage>
        <taxon>Bacteria</taxon>
        <taxon>Pseudomonadati</taxon>
        <taxon>Myxococcota</taxon>
        <taxon>Myxococcia</taxon>
        <taxon>Myxococcales</taxon>
        <taxon>Cystobacterineae</taxon>
        <taxon>Myxococcaceae</taxon>
        <taxon>Corallococcus</taxon>
    </lineage>
</organism>
<evidence type="ECO:0000313" key="2">
    <source>
        <dbReference type="EMBL" id="GMU07988.1"/>
    </source>
</evidence>
<feature type="region of interest" description="Disordered" evidence="1">
    <location>
        <begin position="329"/>
        <end position="349"/>
    </location>
</feature>
<reference evidence="2 3" key="1">
    <citation type="journal article" date="2024" name="Arch. Microbiol.">
        <title>Corallococcus caeni sp. nov., a novel myxobacterium isolated from activated sludge.</title>
        <authorList>
            <person name="Tomita S."/>
            <person name="Nakai R."/>
            <person name="Kuroda K."/>
            <person name="Kurashita H."/>
            <person name="Hatamoto M."/>
            <person name="Yamaguchi T."/>
            <person name="Narihiro T."/>
        </authorList>
    </citation>
    <scope>NUCLEOTIDE SEQUENCE [LARGE SCALE GENOMIC DNA]</scope>
    <source>
        <strain evidence="2 3">NO1</strain>
    </source>
</reference>